<reference evidence="1 2" key="1">
    <citation type="journal article" date="2014" name="Int. J. Syst. Evol. Microbiol.">
        <title>Phaeodactylibacter xiamenensis gen. nov., sp. nov., a member of the family Saprospiraceae isolated from the marine alga Phaeodactylum tricornutum.</title>
        <authorList>
            <person name="Chen Z.Jr."/>
            <person name="Lei X."/>
            <person name="Lai Q."/>
            <person name="Li Y."/>
            <person name="Zhang B."/>
            <person name="Zhang J."/>
            <person name="Zhang H."/>
            <person name="Yang L."/>
            <person name="Zheng W."/>
            <person name="Tian Y."/>
            <person name="Yu Z."/>
            <person name="Xu H.Jr."/>
            <person name="Zheng T."/>
        </authorList>
    </citation>
    <scope>NUCLEOTIDE SEQUENCE [LARGE SCALE GENOMIC DNA]</scope>
    <source>
        <strain evidence="1 2">KD52</strain>
    </source>
</reference>
<accession>A0A098SAV1</accession>
<dbReference type="InterPro" id="IPR046525">
    <property type="entry name" value="DUF6702"/>
</dbReference>
<dbReference type="Proteomes" id="UP000029736">
    <property type="component" value="Unassembled WGS sequence"/>
</dbReference>
<organism evidence="1 2">
    <name type="scientific">Phaeodactylibacter xiamenensis</name>
    <dbReference type="NCBI Taxonomy" id="1524460"/>
    <lineage>
        <taxon>Bacteria</taxon>
        <taxon>Pseudomonadati</taxon>
        <taxon>Bacteroidota</taxon>
        <taxon>Saprospiria</taxon>
        <taxon>Saprospirales</taxon>
        <taxon>Haliscomenobacteraceae</taxon>
        <taxon>Phaeodactylibacter</taxon>
    </lineage>
</organism>
<comment type="caution">
    <text evidence="1">The sequence shown here is derived from an EMBL/GenBank/DDBJ whole genome shotgun (WGS) entry which is preliminary data.</text>
</comment>
<evidence type="ECO:0000313" key="1">
    <source>
        <dbReference type="EMBL" id="KGE89245.1"/>
    </source>
</evidence>
<gene>
    <name evidence="1" type="ORF">IX84_05745</name>
</gene>
<keyword evidence="2" id="KW-1185">Reference proteome</keyword>
<evidence type="ECO:0000313" key="2">
    <source>
        <dbReference type="Proteomes" id="UP000029736"/>
    </source>
</evidence>
<protein>
    <submittedName>
        <fullName evidence="1">Uncharacterized protein</fullName>
    </submittedName>
</protein>
<name>A0A098SAV1_9BACT</name>
<sequence>MRLSLAGVLLIVLCCSWHPLKMSYTAVKYEPERRCLEVSFRVFQDDVEAAFLRNYGYRCNIVQQAEDPELLSYLQGYFDQVFDLWAGGEEICLDYLRMQPEQQMGLVLYFKSTPLTPQQLSRLQIYNAILVTTFPQQVNMFFLGLDADRRYTTQMDVEVQQVSINFEQ</sequence>
<dbReference type="STRING" id="1524460.IX84_05745"/>
<dbReference type="AlphaFoldDB" id="A0A098SAV1"/>
<proteinExistence type="predicted"/>
<dbReference type="EMBL" id="JPOS01000012">
    <property type="protein sequence ID" value="KGE89245.1"/>
    <property type="molecule type" value="Genomic_DNA"/>
</dbReference>
<dbReference type="Pfam" id="PF20420">
    <property type="entry name" value="DUF6702"/>
    <property type="match status" value="1"/>
</dbReference>